<dbReference type="EMBL" id="DTAI01000055">
    <property type="protein sequence ID" value="HGN36267.1"/>
    <property type="molecule type" value="Genomic_DNA"/>
</dbReference>
<dbReference type="Pfam" id="PF02811">
    <property type="entry name" value="PHP"/>
    <property type="match status" value="1"/>
</dbReference>
<dbReference type="SUPFAM" id="SSF89550">
    <property type="entry name" value="PHP domain-like"/>
    <property type="match status" value="1"/>
</dbReference>
<dbReference type="GO" id="GO:0004534">
    <property type="term" value="F:5'-3' RNA exonuclease activity"/>
    <property type="evidence" value="ECO:0007669"/>
    <property type="project" value="TreeGrafter"/>
</dbReference>
<dbReference type="Gene3D" id="3.20.20.140">
    <property type="entry name" value="Metal-dependent hydrolases"/>
    <property type="match status" value="1"/>
</dbReference>
<dbReference type="NCBIfam" id="NF038032">
    <property type="entry name" value="CehA_McbA_metalo"/>
    <property type="match status" value="1"/>
</dbReference>
<organism evidence="2">
    <name type="scientific">Ignisphaera aggregans</name>
    <dbReference type="NCBI Taxonomy" id="334771"/>
    <lineage>
        <taxon>Archaea</taxon>
        <taxon>Thermoproteota</taxon>
        <taxon>Thermoprotei</taxon>
        <taxon>Desulfurococcales</taxon>
        <taxon>Desulfurococcaceae</taxon>
        <taxon>Ignisphaera</taxon>
    </lineage>
</organism>
<sequence>MEAKVFEYTIDGKIPYYVKEQSDFIEIPFRVDSNVDVLFIEFSSPEAGCKLGIGVADSTGYLRGWSAERRSKIYIAKGTATPGYLPGDIPIGIWKVIVRLDSMVNGGCRYRLRIIGYRTVLGGITFDDVFRTLAYLTKNTNLIELVKGYSELISIMNYTYPCRDYSGTYKGSKYVEDNPTWYRGDLHVHSIHSDGRNTVCEVITLARNRGLNFIALTDHNTVSQNYELNIDSYRDPIVIPGMEVTTFYGHMNIFNIKRYVDFRRKSREDFEKLIEEVHSDGGLISVNHPDLSREPMCRDCPFRYRDIKGFDAIEIWNGPWHILNSESLLWWHHLLTEGFRVTAIGGSDYHGVDLTRLGEPTTWVYANSCTIEGILNGIKTGRVYITYTPEEPLIDVKAITNSGNSYMIGDSIRRADSSSIELTIDIRKAKGFTLRIITSRDVYRAVEIPEHSFRYREKIEAKDHNFIRVEVGRYSDPYKLIPHNYDDIIALINPLYIE</sequence>
<dbReference type="InterPro" id="IPR016195">
    <property type="entry name" value="Pol/histidinol_Pase-like"/>
</dbReference>
<evidence type="ECO:0000313" key="2">
    <source>
        <dbReference type="EMBL" id="HGN36267.1"/>
    </source>
</evidence>
<dbReference type="InterPro" id="IPR052018">
    <property type="entry name" value="PHP_domain"/>
</dbReference>
<protein>
    <recommendedName>
        <fullName evidence="1">Polymerase/histidinol phosphatase N-terminal domain-containing protein</fullName>
    </recommendedName>
</protein>
<gene>
    <name evidence="2" type="ORF">ENT87_01760</name>
</gene>
<dbReference type="SMART" id="SM00481">
    <property type="entry name" value="POLIIIAc"/>
    <property type="match status" value="1"/>
</dbReference>
<dbReference type="PANTHER" id="PTHR42924">
    <property type="entry name" value="EXONUCLEASE"/>
    <property type="match status" value="1"/>
</dbReference>
<comment type="caution">
    <text evidence="2">The sequence shown here is derived from an EMBL/GenBank/DDBJ whole genome shotgun (WGS) entry which is preliminary data.</text>
</comment>
<proteinExistence type="predicted"/>
<evidence type="ECO:0000259" key="1">
    <source>
        <dbReference type="SMART" id="SM00481"/>
    </source>
</evidence>
<name>A0A7J3I6P1_9CREN</name>
<dbReference type="InterPro" id="IPR003141">
    <property type="entry name" value="Pol/His_phosphatase_N"/>
</dbReference>
<dbReference type="InterPro" id="IPR004013">
    <property type="entry name" value="PHP_dom"/>
</dbReference>
<dbReference type="PANTHER" id="PTHR42924:SF3">
    <property type="entry name" value="POLYMERASE_HISTIDINOL PHOSPHATASE N-TERMINAL DOMAIN-CONTAINING PROTEIN"/>
    <property type="match status" value="1"/>
</dbReference>
<feature type="domain" description="Polymerase/histidinol phosphatase N-terminal" evidence="1">
    <location>
        <begin position="184"/>
        <end position="248"/>
    </location>
</feature>
<dbReference type="GO" id="GO:0035312">
    <property type="term" value="F:5'-3' DNA exonuclease activity"/>
    <property type="evidence" value="ECO:0007669"/>
    <property type="project" value="TreeGrafter"/>
</dbReference>
<dbReference type="AlphaFoldDB" id="A0A7J3I6P1"/>
<reference evidence="2" key="1">
    <citation type="journal article" date="2020" name="mSystems">
        <title>Genome- and Community-Level Interaction Insights into Carbon Utilization and Element Cycling Functions of Hydrothermarchaeota in Hydrothermal Sediment.</title>
        <authorList>
            <person name="Zhou Z."/>
            <person name="Liu Y."/>
            <person name="Xu W."/>
            <person name="Pan J."/>
            <person name="Luo Z.H."/>
            <person name="Li M."/>
        </authorList>
    </citation>
    <scope>NUCLEOTIDE SEQUENCE [LARGE SCALE GENOMIC DNA]</scope>
    <source>
        <strain evidence="2">SpSt-618</strain>
    </source>
</reference>
<accession>A0A7J3I6P1</accession>